<organism evidence="1 2">
    <name type="scientific">Pangasianodon gigas</name>
    <name type="common">Mekong giant catfish</name>
    <name type="synonym">Pangasius gigas</name>
    <dbReference type="NCBI Taxonomy" id="30993"/>
    <lineage>
        <taxon>Eukaryota</taxon>
        <taxon>Metazoa</taxon>
        <taxon>Chordata</taxon>
        <taxon>Craniata</taxon>
        <taxon>Vertebrata</taxon>
        <taxon>Euteleostomi</taxon>
        <taxon>Actinopterygii</taxon>
        <taxon>Neopterygii</taxon>
        <taxon>Teleostei</taxon>
        <taxon>Ostariophysi</taxon>
        <taxon>Siluriformes</taxon>
        <taxon>Pangasiidae</taxon>
        <taxon>Pangasianodon</taxon>
    </lineage>
</organism>
<reference evidence="1 2" key="1">
    <citation type="journal article" date="2022" name="bioRxiv">
        <title>An ancient truncated duplication of the anti-Mullerian hormone receptor type 2 gene is a potential conserved master sex determinant in the Pangasiidae catfish family.</title>
        <authorList>
            <person name="Wen M."/>
            <person name="Pan Q."/>
            <person name="Jouanno E."/>
            <person name="Montfort J."/>
            <person name="Zahm M."/>
            <person name="Cabau C."/>
            <person name="Klopp C."/>
            <person name="Iampietro C."/>
            <person name="Roques C."/>
            <person name="Bouchez O."/>
            <person name="Castinel A."/>
            <person name="Donnadieu C."/>
            <person name="Parrinello H."/>
            <person name="Poncet C."/>
            <person name="Belmonte E."/>
            <person name="Gautier V."/>
            <person name="Avarre J.-C."/>
            <person name="Dugue R."/>
            <person name="Gustiano R."/>
            <person name="Ha T.T.T."/>
            <person name="Campet M."/>
            <person name="Sriphairoj K."/>
            <person name="Ribolli J."/>
            <person name="de Almeida F.L."/>
            <person name="Desvignes T."/>
            <person name="Postlethwait J.H."/>
            <person name="Bucao C.F."/>
            <person name="Robinson-Rechavi M."/>
            <person name="Bobe J."/>
            <person name="Herpin A."/>
            <person name="Guiguen Y."/>
        </authorList>
    </citation>
    <scope>NUCLEOTIDE SEQUENCE [LARGE SCALE GENOMIC DNA]</scope>
    <source>
        <strain evidence="1">YG-Dec2019</strain>
    </source>
</reference>
<keyword evidence="2" id="KW-1185">Reference proteome</keyword>
<name>A0ACC5WVT1_PANGG</name>
<evidence type="ECO:0000313" key="2">
    <source>
        <dbReference type="Proteomes" id="UP000829447"/>
    </source>
</evidence>
<dbReference type="EMBL" id="CM040464">
    <property type="protein sequence ID" value="MCI4383158.1"/>
    <property type="molecule type" value="Genomic_DNA"/>
</dbReference>
<accession>A0ACC5WVT1</accession>
<dbReference type="Proteomes" id="UP000829447">
    <property type="component" value="Linkage Group LG11"/>
</dbReference>
<sequence>MSVLGNKGQSYKINEENSLHQQPSAVSAHIMQAIFCRNGTETPEPVKAEVSGAIPPWLQGTLLRNGPGLFSIGNMSYNHWFDGMSLVHSFTFKHGDVYYRSKFLRSDTYMKNITANRIVVSEFGTMAYPDPCKNIFSKAFSYMLNVIPDFTDNNIVNIIRYGDDYYTSSEINYINQIDPVTLDTIERVNYRNHIALNLATAHPHYDDEGNTYNMGTAIMALSGPRYVIFKVPAATSDTKDSRKKNLALKNLQQICSIPFRSKLHPSYFHSFGMTDNYIIFVEQPLKLDIIRLATAYFRGVSWGKCLSFDKDDVTLFHIIDRKTGLALNTQFYGDAFVVFHHINAYEEDGHVVFDLITYKDSSVYDLFYIDYMKQDTQKFTEMSKDFSPPVCQRFVIPVNADLKENPLGKNLVRLEGTSATAVFQKDGSLYCTPETLFHGLELPGINYQYNRKKYRYFYGSMMEWSPQANKIAKVDTNTKTHLEWTEEDCYPSEPKFVASPGAVDEDDGVILSSVVSVNPKKSPFMLVLDAKTFKEIARASVNTAVHLDLHGIFIPQESEPK</sequence>
<protein>
    <submittedName>
        <fullName evidence="1">Uncharacterized protein</fullName>
    </submittedName>
</protein>
<gene>
    <name evidence="1" type="ORF">PGIGA_G00023000</name>
</gene>
<comment type="caution">
    <text evidence="1">The sequence shown here is derived from an EMBL/GenBank/DDBJ whole genome shotgun (WGS) entry which is preliminary data.</text>
</comment>
<evidence type="ECO:0000313" key="1">
    <source>
        <dbReference type="EMBL" id="MCI4383158.1"/>
    </source>
</evidence>
<proteinExistence type="predicted"/>